<organism evidence="1 2">
    <name type="scientific">Volvox africanus</name>
    <dbReference type="NCBI Taxonomy" id="51714"/>
    <lineage>
        <taxon>Eukaryota</taxon>
        <taxon>Viridiplantae</taxon>
        <taxon>Chlorophyta</taxon>
        <taxon>core chlorophytes</taxon>
        <taxon>Chlorophyceae</taxon>
        <taxon>CS clade</taxon>
        <taxon>Chlamydomonadales</taxon>
        <taxon>Volvocaceae</taxon>
        <taxon>Volvox</taxon>
    </lineage>
</organism>
<evidence type="ECO:0000313" key="2">
    <source>
        <dbReference type="Proteomes" id="UP000747399"/>
    </source>
</evidence>
<comment type="caution">
    <text evidence="1">The sequence shown here is derived from an EMBL/GenBank/DDBJ whole genome shotgun (WGS) entry which is preliminary data.</text>
</comment>
<sequence length="120" mass="11726">MSATKQSAKAGACGCRAVRLFSADGMAGGGVTSSACGGTSAATTHACCVQSSVSYRLSLPASATADRISSVTVIGMSAVAAAYGPAVSSCICRLEYTEADEPCGIVPTDTESTSCGCGLP</sequence>
<evidence type="ECO:0000313" key="1">
    <source>
        <dbReference type="EMBL" id="GIL57230.1"/>
    </source>
</evidence>
<protein>
    <submittedName>
        <fullName evidence="1">Uncharacterized protein</fullName>
    </submittedName>
</protein>
<dbReference type="Proteomes" id="UP000747399">
    <property type="component" value="Unassembled WGS sequence"/>
</dbReference>
<gene>
    <name evidence="1" type="ORF">Vafri_12436</name>
</gene>
<accession>A0A8J4F2F7</accession>
<name>A0A8J4F2F7_9CHLO</name>
<reference evidence="1" key="1">
    <citation type="journal article" date="2021" name="Proc. Natl. Acad. Sci. U.S.A.">
        <title>Three genomes in the algal genus Volvox reveal the fate of a haploid sex-determining region after a transition to homothallism.</title>
        <authorList>
            <person name="Yamamoto K."/>
            <person name="Hamaji T."/>
            <person name="Kawai-Toyooka H."/>
            <person name="Matsuzaki R."/>
            <person name="Takahashi F."/>
            <person name="Nishimura Y."/>
            <person name="Kawachi M."/>
            <person name="Noguchi H."/>
            <person name="Minakuchi Y."/>
            <person name="Umen J.G."/>
            <person name="Toyoda A."/>
            <person name="Nozaki H."/>
        </authorList>
    </citation>
    <scope>NUCLEOTIDE SEQUENCE</scope>
    <source>
        <strain evidence="1">NIES-3780</strain>
    </source>
</reference>
<proteinExistence type="predicted"/>
<keyword evidence="2" id="KW-1185">Reference proteome</keyword>
<dbReference type="AlphaFoldDB" id="A0A8J4F2F7"/>
<dbReference type="EMBL" id="BNCO01000027">
    <property type="protein sequence ID" value="GIL57230.1"/>
    <property type="molecule type" value="Genomic_DNA"/>
</dbReference>